<proteinExistence type="inferred from homology"/>
<reference evidence="3 4" key="1">
    <citation type="journal article" date="2014" name="Genome Announc.">
        <title>Whole-Genome Sequence of Serratia symbiotica Strain CWBI-2.3T, a Free-Living Symbiont of the Black Bean Aphid Aphis fabae.</title>
        <authorList>
            <person name="Foray V."/>
            <person name="Grigorescu A.S."/>
            <person name="Sabri A."/>
            <person name="Haubruge E."/>
            <person name="Lognay G."/>
            <person name="Francis F."/>
            <person name="Fauconnier M.L."/>
            <person name="Hance T."/>
            <person name="Thonart P."/>
        </authorList>
    </citation>
    <scope>NUCLEOTIDE SEQUENCE [LARGE SCALE GENOMIC DNA]</scope>
    <source>
        <strain evidence="3">CWBI-2.3</strain>
    </source>
</reference>
<name>A0A7D5SSC0_9GAMM</name>
<dbReference type="InterPro" id="IPR003535">
    <property type="entry name" value="Intimin/invasin_bac"/>
</dbReference>
<dbReference type="PANTHER" id="PTHR39576">
    <property type="entry name" value="ATTACHING AND EFFACING PROTEIN HOMOLOG-RELATED-RELATED"/>
    <property type="match status" value="1"/>
</dbReference>
<feature type="domain" description="LysM" evidence="2">
    <location>
        <begin position="40"/>
        <end position="88"/>
    </location>
</feature>
<dbReference type="InterPro" id="IPR036779">
    <property type="entry name" value="LysM_dom_sf"/>
</dbReference>
<dbReference type="Gene3D" id="2.40.160.160">
    <property type="entry name" value="Inverse autotransporter, beta-domain"/>
    <property type="match status" value="1"/>
</dbReference>
<sequence>MNLAFPQRSPELALALMPADADSPSSFLRAPADLATLRTRVHPLSSGETTASVAKTYNMSYESLRKLNQFRTFARSFEHLQPGDEIDVPLAPLPAVQWDNAPGQQPSSPQDDAQAQTLATVATQTGEFFAHHPNSDAAASMARGLATGQANAHLQQWLSHVGTARVQLDMDKNFSLKNSQLDLLFPLYEQKDKLFFTQGSLHHTDSRQQSNLGLGYRWFNDGWMLGGNTFLDYDFSRRHARLGIGAEYWRDFLKLGTNHYFPLSNWQDLPELEGYQARPARGWDIRLQSWLPALPQLGGKLAYEKYYGNEVALLDREHRQHNAEAITASISYTPFPLLTLNAEYLQGRAGEKDARFGIQLNYQLGVCSGTLNLAT</sequence>
<protein>
    <submittedName>
        <fullName evidence="3">Inverse autotransporter beta-barrel domain-containing protein</fullName>
    </submittedName>
</protein>
<dbReference type="InterPro" id="IPR051715">
    <property type="entry name" value="Intimin-Invasin_domain"/>
</dbReference>
<dbReference type="PROSITE" id="PS51782">
    <property type="entry name" value="LYSM"/>
    <property type="match status" value="1"/>
</dbReference>
<dbReference type="EMBL" id="CP050855">
    <property type="protein sequence ID" value="QLH62834.1"/>
    <property type="molecule type" value="Genomic_DNA"/>
</dbReference>
<evidence type="ECO:0000259" key="2">
    <source>
        <dbReference type="PROSITE" id="PS51782"/>
    </source>
</evidence>
<dbReference type="InterPro" id="IPR038177">
    <property type="entry name" value="IAT_beta_sf"/>
</dbReference>
<dbReference type="Proteomes" id="UP000042738">
    <property type="component" value="Chromosome"/>
</dbReference>
<dbReference type="PANTHER" id="PTHR39576:SF2">
    <property type="entry name" value="ATTACHING AND EFFACING PROTEIN HOMOLOG-RELATED"/>
    <property type="match status" value="1"/>
</dbReference>
<evidence type="ECO:0000313" key="3">
    <source>
        <dbReference type="EMBL" id="QLH62834.1"/>
    </source>
</evidence>
<accession>A0A7D5SSC0</accession>
<evidence type="ECO:0000256" key="1">
    <source>
        <dbReference type="ARBA" id="ARBA00010116"/>
    </source>
</evidence>
<dbReference type="CDD" id="cd00118">
    <property type="entry name" value="LysM"/>
    <property type="match status" value="1"/>
</dbReference>
<comment type="similarity">
    <text evidence="1">Belongs to the intimin/invasin family.</text>
</comment>
<dbReference type="Pfam" id="PF11924">
    <property type="entry name" value="IAT_beta"/>
    <property type="match status" value="1"/>
</dbReference>
<organism evidence="3 4">
    <name type="scientific">Serratia symbiotica</name>
    <dbReference type="NCBI Taxonomy" id="138074"/>
    <lineage>
        <taxon>Bacteria</taxon>
        <taxon>Pseudomonadati</taxon>
        <taxon>Pseudomonadota</taxon>
        <taxon>Gammaproteobacteria</taxon>
        <taxon>Enterobacterales</taxon>
        <taxon>Yersiniaceae</taxon>
        <taxon>Serratia</taxon>
    </lineage>
</organism>
<dbReference type="InterPro" id="IPR024519">
    <property type="entry name" value="IAT_beta"/>
</dbReference>
<dbReference type="GO" id="GO:0009279">
    <property type="term" value="C:cell outer membrane"/>
    <property type="evidence" value="ECO:0007669"/>
    <property type="project" value="TreeGrafter"/>
</dbReference>
<dbReference type="PRINTS" id="PR01369">
    <property type="entry name" value="INTIMIN"/>
</dbReference>
<dbReference type="Gene3D" id="3.10.350.10">
    <property type="entry name" value="LysM domain"/>
    <property type="match status" value="1"/>
</dbReference>
<gene>
    <name evidence="3" type="ORF">SYMBAF_07710</name>
</gene>
<dbReference type="GO" id="GO:0007155">
    <property type="term" value="P:cell adhesion"/>
    <property type="evidence" value="ECO:0007669"/>
    <property type="project" value="InterPro"/>
</dbReference>
<evidence type="ECO:0000313" key="4">
    <source>
        <dbReference type="Proteomes" id="UP000042738"/>
    </source>
</evidence>
<dbReference type="InterPro" id="IPR018392">
    <property type="entry name" value="LysM"/>
</dbReference>
<dbReference type="AlphaFoldDB" id="A0A7D5SSC0"/>